<reference evidence="1" key="1">
    <citation type="submission" date="2021-08" db="EMBL/GenBank/DDBJ databases">
        <title>The first chromosome-level gecko genome reveals the dynamic sex chromosomes of Neotropical dwarf geckos (Sphaerodactylidae: Sphaerodactylus).</title>
        <authorList>
            <person name="Pinto B.J."/>
            <person name="Keating S.E."/>
            <person name="Gamble T."/>
        </authorList>
    </citation>
    <scope>NUCLEOTIDE SEQUENCE</scope>
    <source>
        <strain evidence="1">TG3544</strain>
    </source>
</reference>
<accession>A0ACB8FSG4</accession>
<sequence length="1087" mass="123221">MSGSLLGYQKTAPEGQKFTTQTERKKEWSDPAKDALVFAQGPVVQLIEADSSHEPLSQETGRSFTPTEEEPEESVDMELFVDTLRNMEAPELRKPMKIHSRSPRPSILPKQAALPPIHEHWVTPKSKVPLPTALDELLALSEERNLEAEKESRKELSGFAEEIEEIENPYLTENEKSQVNNPAKKTYPWENKPYKTEEEIGTFLGKLQQASVEYKVIAPKATGNQTSLIRANILKGPSLLCDFVDKKSMENKPYSRLDSSLLYSKFIIPEKSQFKALEKGKDGRSSPLLPVVLKVNRECQTSPNGTQVGTKEHLRSESSLTGFQVHSSSRTPAAKISFSQIPVLPQGTLKFCAEWNCNLYQRLMLLPNDHSQDSLGAVIGVACLWQRTEDRVLKINMRPGKIILYSEGGFGGQKREIWGDIIDATDWVLSQTISVRVIRGGWVMYEKPRFLGRKCVLAEGDVEITNPWKMYHKEGEVVENTLFHIGSLKRVVRDYRIAEISLFMEENGEGPKEKFVDSSEDMRTHGQPFKAASIIVHSGLWLVYSKPFFDDDPYVLEPGGYPTLQAWGAKDPSVCSMHPIKLGCPVVEKPGEPRAMIYEMPHFQGHCREVSRDIYDLKKLENSEDYQMVTVGSLKIVGGCWVGYEKEGFRGHQYLLEEGEYLDWSQWGGYNKHLVSLRLIRTDFLDPVLTLFEAMDFEDGPSIELNEALPDVELAGYGTTTQSLHVLSGVWVAYEDKNFSGEQYILEKGVYRNCEDWGASSCRISSVQPILQVGEHSLHFVSVIQLFSGPDFSGAQMSFKEDQSSLPDLFIPRSCRVHRGSWILYDSHHFEGEQHVISEGEYPTLTSMGCLTATAICSLKKVPLFFSEPSIFLHGLECFEGKEIELNSEVRSLQAEGFNNHVLSVRVKGGIWVLCEHSDFRGRQWMLDCTEITNWLTYSGLQHIGSLYPIRQRRVYFRMKNGELKSFLSVPDDVEDMKAGRVLVSELNDRNSSIWYYEEGLLKNQIAPGMSLQVIGPAKMGAKVVLWSETRTPKQTWLIDSFGRIYSQMFENLIVDVKGGDAYDQHHAILWDSFDERPTQIWDIQVL</sequence>
<keyword evidence="2" id="KW-1185">Reference proteome</keyword>
<protein>
    <submittedName>
        <fullName evidence="1">Uncharacterized protein</fullName>
    </submittedName>
</protein>
<gene>
    <name evidence="1" type="ORF">K3G42_026998</name>
</gene>
<evidence type="ECO:0000313" key="2">
    <source>
        <dbReference type="Proteomes" id="UP000827872"/>
    </source>
</evidence>
<evidence type="ECO:0000313" key="1">
    <source>
        <dbReference type="EMBL" id="KAH8007994.1"/>
    </source>
</evidence>
<organism evidence="1 2">
    <name type="scientific">Sphaerodactylus townsendi</name>
    <dbReference type="NCBI Taxonomy" id="933632"/>
    <lineage>
        <taxon>Eukaryota</taxon>
        <taxon>Metazoa</taxon>
        <taxon>Chordata</taxon>
        <taxon>Craniata</taxon>
        <taxon>Vertebrata</taxon>
        <taxon>Euteleostomi</taxon>
        <taxon>Lepidosauria</taxon>
        <taxon>Squamata</taxon>
        <taxon>Bifurcata</taxon>
        <taxon>Gekkota</taxon>
        <taxon>Sphaerodactylidae</taxon>
        <taxon>Sphaerodactylus</taxon>
    </lineage>
</organism>
<comment type="caution">
    <text evidence="1">The sequence shown here is derived from an EMBL/GenBank/DDBJ whole genome shotgun (WGS) entry which is preliminary data.</text>
</comment>
<dbReference type="EMBL" id="CM037619">
    <property type="protein sequence ID" value="KAH8007994.1"/>
    <property type="molecule type" value="Genomic_DNA"/>
</dbReference>
<proteinExistence type="predicted"/>
<dbReference type="Proteomes" id="UP000827872">
    <property type="component" value="Linkage Group LG06"/>
</dbReference>
<name>A0ACB8FSG4_9SAUR</name>